<dbReference type="InterPro" id="IPR045390">
    <property type="entry name" value="ABC-3C_MC3"/>
</dbReference>
<dbReference type="Proteomes" id="UP001229952">
    <property type="component" value="Chromosome"/>
</dbReference>
<accession>A0ABY9IAL2</accession>
<keyword evidence="2" id="KW-1185">Reference proteome</keyword>
<organism evidence="1 2">
    <name type="scientific">Streptomyces laculatispora</name>
    <dbReference type="NCBI Taxonomy" id="887464"/>
    <lineage>
        <taxon>Bacteria</taxon>
        <taxon>Bacillati</taxon>
        <taxon>Actinomycetota</taxon>
        <taxon>Actinomycetes</taxon>
        <taxon>Kitasatosporales</taxon>
        <taxon>Streptomycetaceae</taxon>
        <taxon>Streptomyces</taxon>
    </lineage>
</organism>
<name>A0ABY9IAL2_9ACTN</name>
<dbReference type="RefSeq" id="WP_306091350.1">
    <property type="nucleotide sequence ID" value="NZ_CP120992.1"/>
</dbReference>
<dbReference type="Pfam" id="PF20131">
    <property type="entry name" value="MC3"/>
    <property type="match status" value="1"/>
</dbReference>
<protein>
    <submittedName>
        <fullName evidence="1">DUF6521 family protein</fullName>
    </submittedName>
</protein>
<reference evidence="1 2" key="1">
    <citation type="submission" date="2023-03" db="EMBL/GenBank/DDBJ databases">
        <title>Isolation and description of six Streptomyces strains from soil environments, able to metabolize different microbial glucans.</title>
        <authorList>
            <person name="Widen T."/>
            <person name="Larsbrink J."/>
        </authorList>
    </citation>
    <scope>NUCLEOTIDE SEQUENCE [LARGE SCALE GENOMIC DNA]</scope>
    <source>
        <strain evidence="1 2">Mut2</strain>
    </source>
</reference>
<dbReference type="EMBL" id="CP120992">
    <property type="protein sequence ID" value="WLQ43937.1"/>
    <property type="molecule type" value="Genomic_DNA"/>
</dbReference>
<proteinExistence type="predicted"/>
<sequence length="173" mass="18778">MTTPPTGQIRAPAAETAWNEPAALVTAMLNPPLIATLLSTTADAYTHRQASGMPWALSFIAAPMALHQGTRSALPASMRTHLSTWISRHPVLRAGFPRRAKVMVAPVQAGLRFALRHHVLELHHDCLKPASQSHTKRPQDTEMDDILRSARLIGAWMADNETAAIFAGLGVEP</sequence>
<gene>
    <name evidence="1" type="ORF">P8A22_30905</name>
</gene>
<evidence type="ECO:0000313" key="1">
    <source>
        <dbReference type="EMBL" id="WLQ43937.1"/>
    </source>
</evidence>
<evidence type="ECO:0000313" key="2">
    <source>
        <dbReference type="Proteomes" id="UP001229952"/>
    </source>
</evidence>